<dbReference type="Pfam" id="PF00733">
    <property type="entry name" value="Asn_synthase"/>
    <property type="match status" value="1"/>
</dbReference>
<feature type="region of interest" description="Disordered" evidence="1">
    <location>
        <begin position="323"/>
        <end position="346"/>
    </location>
</feature>
<dbReference type="InterPro" id="IPR014729">
    <property type="entry name" value="Rossmann-like_a/b/a_fold"/>
</dbReference>
<proteinExistence type="predicted"/>
<dbReference type="SUPFAM" id="SSF52402">
    <property type="entry name" value="Adenine nucleotide alpha hydrolases-like"/>
    <property type="match status" value="1"/>
</dbReference>
<dbReference type="Gene3D" id="3.40.50.620">
    <property type="entry name" value="HUPs"/>
    <property type="match status" value="1"/>
</dbReference>
<feature type="domain" description="Asparagine synthetase" evidence="2">
    <location>
        <begin position="177"/>
        <end position="249"/>
    </location>
</feature>
<dbReference type="InterPro" id="IPR029055">
    <property type="entry name" value="Ntn_hydrolases_N"/>
</dbReference>
<keyword evidence="4" id="KW-1185">Reference proteome</keyword>
<dbReference type="SUPFAM" id="SSF56235">
    <property type="entry name" value="N-terminal nucleophile aminohydrolases (Ntn hydrolases)"/>
    <property type="match status" value="1"/>
</dbReference>
<dbReference type="GO" id="GO:0004066">
    <property type="term" value="F:asparagine synthase (glutamine-hydrolyzing) activity"/>
    <property type="evidence" value="ECO:0007669"/>
    <property type="project" value="InterPro"/>
</dbReference>
<evidence type="ECO:0000313" key="3">
    <source>
        <dbReference type="EMBL" id="OVE85771.1"/>
    </source>
</evidence>
<dbReference type="PANTHER" id="PTHR43284:SF1">
    <property type="entry name" value="ASPARAGINE SYNTHETASE"/>
    <property type="match status" value="1"/>
</dbReference>
<accession>A0A202EC17</accession>
<dbReference type="AlphaFoldDB" id="A0A202EC17"/>
<evidence type="ECO:0000256" key="1">
    <source>
        <dbReference type="SAM" id="MobiDB-lite"/>
    </source>
</evidence>
<gene>
    <name evidence="3" type="ORF">B2G88_02850</name>
</gene>
<dbReference type="PANTHER" id="PTHR43284">
    <property type="entry name" value="ASPARAGINE SYNTHETASE (GLUTAMINE-HYDROLYZING)"/>
    <property type="match status" value="1"/>
</dbReference>
<dbReference type="GO" id="GO:0006529">
    <property type="term" value="P:asparagine biosynthetic process"/>
    <property type="evidence" value="ECO:0007669"/>
    <property type="project" value="InterPro"/>
</dbReference>
<evidence type="ECO:0000313" key="4">
    <source>
        <dbReference type="Proteomes" id="UP000196084"/>
    </source>
</evidence>
<dbReference type="OrthoDB" id="8692at2157"/>
<dbReference type="EMBL" id="MWPH01000001">
    <property type="protein sequence ID" value="OVE85771.1"/>
    <property type="molecule type" value="Genomic_DNA"/>
</dbReference>
<sequence length="589" mass="65302">METTLRGPDWTRVDEVAVRGRAFADGRLLRGEALATHLLDAVETAPATDSLETVANAAAELEGFYAAVLSTDESTTLVADGARSIPLYYDVDGRVVRDATEADRDPIAESEFLLTRYVTGPETIWHGVRAVQPGEVVQLEGGTVRRRTYREYWPAGSLESDDDGSEKANGPDHATELEAALETALNRLERVAADRPIVLSLSGGYDSRLLAASLVERGREVIGFTFGRSGHPDVEMSREVASRLGIRWEFLPYDESLWRKWYHGEAGKQYRKDAFGGDALPFLAEWPALRLLLEDGRLPADALYCPGHTVATPSERVPVFAGESRSGNGDHVGCGPGDDPDHERETVDPSLEGLLEYVLETHYSLWDWDDDAFRAAARERIRRGLLGGRDPAMIDGHESAAAAYERWEWRGRMSTFTNGDLRAYENAGVDWWLPLWDPAYVRAWQRVPLEHRREKRAHTRLAVDRYRAVADVSAERAAITDRTLSPVDRHLALVRHTPACQFTERGGDWDPPFLAPRSVWSEPGQHPLAWDGAVDDAVLKRVPTERGFYALRTLAETGRLDLTDGESAVPDGPLSLPIGDSNDSSDARS</sequence>
<dbReference type="RefSeq" id="WP_087713911.1">
    <property type="nucleotide sequence ID" value="NZ_MWPH01000001.1"/>
</dbReference>
<dbReference type="InterPro" id="IPR001962">
    <property type="entry name" value="Asn_synthase"/>
</dbReference>
<evidence type="ECO:0000259" key="2">
    <source>
        <dbReference type="Pfam" id="PF00733"/>
    </source>
</evidence>
<name>A0A202EC17_9EURY</name>
<reference evidence="3 4" key="1">
    <citation type="submission" date="2017-02" db="EMBL/GenBank/DDBJ databases">
        <title>Natronthermophilus aegyptiacus gen. nov.,sp. nov., an aerobic, extremely halophilic alkalithermophilic archaeon isolated from the athalassohaline Wadi An Natrun, Egypt.</title>
        <authorList>
            <person name="Zhao B."/>
        </authorList>
    </citation>
    <scope>NUCLEOTIDE SEQUENCE [LARGE SCALE GENOMIC DNA]</scope>
    <source>
        <strain evidence="3 4">CGMCC 1.3597</strain>
    </source>
</reference>
<dbReference type="InterPro" id="IPR051786">
    <property type="entry name" value="ASN_synthetase/amidase"/>
</dbReference>
<dbReference type="Proteomes" id="UP000196084">
    <property type="component" value="Unassembled WGS sequence"/>
</dbReference>
<organism evidence="3 4">
    <name type="scientific">Natronolimnobius baerhuensis</name>
    <dbReference type="NCBI Taxonomy" id="253108"/>
    <lineage>
        <taxon>Archaea</taxon>
        <taxon>Methanobacteriati</taxon>
        <taxon>Methanobacteriota</taxon>
        <taxon>Stenosarchaea group</taxon>
        <taxon>Halobacteria</taxon>
        <taxon>Halobacteriales</taxon>
        <taxon>Natrialbaceae</taxon>
        <taxon>Natronolimnobius</taxon>
    </lineage>
</organism>
<protein>
    <submittedName>
        <fullName evidence="3">Asparagine synthase</fullName>
    </submittedName>
</protein>
<feature type="region of interest" description="Disordered" evidence="1">
    <location>
        <begin position="562"/>
        <end position="589"/>
    </location>
</feature>
<comment type="caution">
    <text evidence="3">The sequence shown here is derived from an EMBL/GenBank/DDBJ whole genome shotgun (WGS) entry which is preliminary data.</text>
</comment>